<dbReference type="Pfam" id="PF12838">
    <property type="entry name" value="Fer4_7"/>
    <property type="match status" value="2"/>
</dbReference>
<keyword evidence="8" id="KW-1185">Reference proteome</keyword>
<reference evidence="7 8" key="1">
    <citation type="submission" date="2019-03" db="EMBL/GenBank/DDBJ databases">
        <title>Genomic Encyclopedia of Archaeal and Bacterial Type Strains, Phase II (KMG-II): from individual species to whole genera.</title>
        <authorList>
            <person name="Goeker M."/>
        </authorList>
    </citation>
    <scope>NUCLEOTIDE SEQUENCE [LARGE SCALE GENOMIC DNA]</scope>
    <source>
        <strain evidence="7 8">DSM 15388</strain>
    </source>
</reference>
<keyword evidence="2" id="KW-0479">Metal-binding</keyword>
<dbReference type="SUPFAM" id="SSF54862">
    <property type="entry name" value="4Fe-4S ferredoxins"/>
    <property type="match status" value="1"/>
</dbReference>
<accession>A0A4R3I5B3</accession>
<dbReference type="GO" id="GO:0046872">
    <property type="term" value="F:metal ion binding"/>
    <property type="evidence" value="ECO:0007669"/>
    <property type="project" value="UniProtKB-KW"/>
</dbReference>
<dbReference type="NCBIfam" id="TIGR00402">
    <property type="entry name" value="napF"/>
    <property type="match status" value="1"/>
</dbReference>
<evidence type="ECO:0000256" key="1">
    <source>
        <dbReference type="ARBA" id="ARBA00022485"/>
    </source>
</evidence>
<feature type="domain" description="4Fe-4S ferredoxin-type" evidence="6">
    <location>
        <begin position="135"/>
        <end position="164"/>
    </location>
</feature>
<name>A0A4R3I5B3_9GAMM</name>
<dbReference type="GO" id="GO:0051539">
    <property type="term" value="F:4 iron, 4 sulfur cluster binding"/>
    <property type="evidence" value="ECO:0007669"/>
    <property type="project" value="UniProtKB-KW"/>
</dbReference>
<dbReference type="EMBL" id="SLZR01000010">
    <property type="protein sequence ID" value="TCS40133.1"/>
    <property type="molecule type" value="Genomic_DNA"/>
</dbReference>
<feature type="domain" description="4Fe-4S ferredoxin-type" evidence="6">
    <location>
        <begin position="32"/>
        <end position="61"/>
    </location>
</feature>
<dbReference type="PANTHER" id="PTHR24960">
    <property type="entry name" value="PHOTOSYSTEM I IRON-SULFUR CENTER-RELATED"/>
    <property type="match status" value="1"/>
</dbReference>
<dbReference type="InterPro" id="IPR017900">
    <property type="entry name" value="4Fe4S_Fe_S_CS"/>
</dbReference>
<evidence type="ECO:0000313" key="8">
    <source>
        <dbReference type="Proteomes" id="UP000295793"/>
    </source>
</evidence>
<keyword evidence="5" id="KW-0411">Iron-sulfur</keyword>
<evidence type="ECO:0000256" key="2">
    <source>
        <dbReference type="ARBA" id="ARBA00022723"/>
    </source>
</evidence>
<comment type="caution">
    <text evidence="7">The sequence shown here is derived from an EMBL/GenBank/DDBJ whole genome shotgun (WGS) entry which is preliminary data.</text>
</comment>
<dbReference type="PROSITE" id="PS51379">
    <property type="entry name" value="4FE4S_FER_2"/>
    <property type="match status" value="3"/>
</dbReference>
<dbReference type="PANTHER" id="PTHR24960:SF79">
    <property type="entry name" value="PHOTOSYSTEM I IRON-SULFUR CENTER"/>
    <property type="match status" value="1"/>
</dbReference>
<sequence length="171" mass="18094">MTVNRRTLFRKLLSPDNAQAIADVPVRPPGAVSERAFIEACTRCGDCINACPEQVIVAGDGGYVEMNFRQTGCTSCGRCIEACSAGVLRPLNSQRIAGSAHISGSCLPKHQVSCQSCRDICDQSAIRFDFSTATPAPEADIEACNGCGFCVAVCPVGSIHIQSQPELRGTL</sequence>
<protein>
    <submittedName>
        <fullName evidence="7">Ferredoxin-type protein NapF</fullName>
    </submittedName>
</protein>
<dbReference type="AlphaFoldDB" id="A0A4R3I5B3"/>
<proteinExistence type="predicted"/>
<evidence type="ECO:0000259" key="6">
    <source>
        <dbReference type="PROSITE" id="PS51379"/>
    </source>
</evidence>
<gene>
    <name evidence="7" type="ORF">BCF53_11051</name>
</gene>
<organism evidence="7 8">
    <name type="scientific">Reinekea marinisedimentorum</name>
    <dbReference type="NCBI Taxonomy" id="230495"/>
    <lineage>
        <taxon>Bacteria</taxon>
        <taxon>Pseudomonadati</taxon>
        <taxon>Pseudomonadota</taxon>
        <taxon>Gammaproteobacteria</taxon>
        <taxon>Oceanospirillales</taxon>
        <taxon>Saccharospirillaceae</taxon>
        <taxon>Reinekea</taxon>
    </lineage>
</organism>
<dbReference type="Proteomes" id="UP000295793">
    <property type="component" value="Unassembled WGS sequence"/>
</dbReference>
<keyword evidence="3" id="KW-0677">Repeat</keyword>
<keyword evidence="1" id="KW-0004">4Fe-4S</keyword>
<dbReference type="InterPro" id="IPR050157">
    <property type="entry name" value="PSI_iron-sulfur_center"/>
</dbReference>
<dbReference type="InterPro" id="IPR017896">
    <property type="entry name" value="4Fe4S_Fe-S-bd"/>
</dbReference>
<feature type="domain" description="4Fe-4S ferredoxin-type" evidence="6">
    <location>
        <begin position="62"/>
        <end position="93"/>
    </location>
</feature>
<dbReference type="Gene3D" id="3.30.70.20">
    <property type="match status" value="2"/>
</dbReference>
<dbReference type="InterPro" id="IPR004496">
    <property type="entry name" value="NapF"/>
</dbReference>
<dbReference type="PROSITE" id="PS00198">
    <property type="entry name" value="4FE4S_FER_1"/>
    <property type="match status" value="2"/>
</dbReference>
<evidence type="ECO:0000313" key="7">
    <source>
        <dbReference type="EMBL" id="TCS40133.1"/>
    </source>
</evidence>
<keyword evidence="4" id="KW-0408">Iron</keyword>
<evidence type="ECO:0000256" key="5">
    <source>
        <dbReference type="ARBA" id="ARBA00023014"/>
    </source>
</evidence>
<dbReference type="OrthoDB" id="9808559at2"/>
<evidence type="ECO:0000256" key="4">
    <source>
        <dbReference type="ARBA" id="ARBA00023004"/>
    </source>
</evidence>
<dbReference type="CDD" id="cd10564">
    <property type="entry name" value="NapF_like"/>
    <property type="match status" value="1"/>
</dbReference>
<evidence type="ECO:0000256" key="3">
    <source>
        <dbReference type="ARBA" id="ARBA00022737"/>
    </source>
</evidence>
<dbReference type="RefSeq" id="WP_132702031.1">
    <property type="nucleotide sequence ID" value="NZ_SLZR01000010.1"/>
</dbReference>